<dbReference type="GO" id="GO:0019901">
    <property type="term" value="F:protein kinase binding"/>
    <property type="evidence" value="ECO:0007669"/>
    <property type="project" value="TreeGrafter"/>
</dbReference>
<comment type="subcellular location">
    <subcellularLocation>
        <location evidence="2">Apical cell membrane</location>
    </subcellularLocation>
    <subcellularLocation>
        <location evidence="3">Cell junction</location>
    </subcellularLocation>
    <subcellularLocation>
        <location evidence="1">Cell membrane</location>
        <topology evidence="1">Peripheral membrane protein</topology>
    </subcellularLocation>
    <subcellularLocation>
        <location evidence="4">Cytoplasm</location>
    </subcellularLocation>
    <subcellularLocation>
        <location evidence="5">Endoplasmic reticulum membrane</location>
    </subcellularLocation>
</comment>
<dbReference type="PANTHER" id="PTHR23119">
    <property type="entry name" value="DISCS LARGE"/>
    <property type="match status" value="1"/>
</dbReference>
<dbReference type="KEGG" id="nfu:107383683"/>
<evidence type="ECO:0000259" key="20">
    <source>
        <dbReference type="PROSITE" id="PS50106"/>
    </source>
</evidence>
<dbReference type="GO" id="GO:0043113">
    <property type="term" value="P:receptor clustering"/>
    <property type="evidence" value="ECO:0007669"/>
    <property type="project" value="TreeGrafter"/>
</dbReference>
<dbReference type="InterPro" id="IPR019590">
    <property type="entry name" value="DLG1_PEST_dom"/>
</dbReference>
<keyword evidence="12" id="KW-0965">Cell junction</keyword>
<dbReference type="InterPro" id="IPR001452">
    <property type="entry name" value="SH3_domain"/>
</dbReference>
<sequence>MPVRKRDAQRALLLLEEYRNKLNQTEDRQLRHSIQRVIDIFQSNLFQALIDIQEFYEVTLLDSQRWAESSKGADPMAPVHLWDFPSLQSTTVTSETLPSLSTSIEKYRHHDEDSSPQEHSSPQLTEEAGGPELVQVAEKNLSQIENVHGYVTHAHISPMKVASLDCVFDGSSLGRLHSELPSPTSSTLFPHGEDSPLPSCSFNPYPPIQQAEVAPPSSPIIPVIPISPIPAETTAIPPASQANPPPVVVNADSLDTPPYVNGTEADYEYEEITLERGNSGLGFSIAGGTDNPHIGEDPSIFITKVIPGGAAAQDGRLRVNDVILRVNEVDVRDVTHSRAVEALKEAGSLVRLYIRRRKPVSEKVMELKLVKGPKGLGFSIAGGVGNQHIPGDNSIYVTKIIEGGAAQKDGKLQIGDKLLAVNSVCLEEVTHEHAVTALKNTPDVVYLKVSKPSGVFMNESLAPPDITSSYSQHTENHISPPNFLAQTLPPPASPGLYSPTPKSMLGEDDVTREPRKVVLHRGATGLGFNIVGGEDGEGIFISFILAGGPADLSGELRKGDRLVSVNGVDLRNATHEQAAAALKNAGQTVAIVAHYRPEEYSRFEAKIHDLREQMMNSSISSGSGSLRTSQKRSLYVRALFDYDKTRDSGLPSQGLNFQFGDILHVVNASDDEWWQARHLTPQGEQEEVGVIPSKRRVEKKERARLKTVKFNAKSRDRGQSINDKRKKNLFARKFPFYKSKESSEQETSDVDQHVTSNASDSESSYRGPEEYVLSYEPVVQQEVTYSRPVIILGPMKDRINDDLISEFPDKFGSCVPHTTRPKRDYEVDGRDYHFVVSREQMEKDIQEHKFIEAGQYNNHLYGTSVQSVRAVAEKGKHCILDVSGNAIKRLQLALLHPIAIFIKPKSVENIMEMNKRLTEEQGRKTFDRAAKLEQEFTEHFTAVVQGDTLEEIYDQVKQIIEEQSGPFIWVLSREKL</sequence>
<dbReference type="Ensembl" id="ENSNFUT00015041983.1">
    <property type="protein sequence ID" value="ENSNFUP00015040216.1"/>
    <property type="gene ID" value="ENSNFUG00015012232.1"/>
</dbReference>
<dbReference type="SMART" id="SM00569">
    <property type="entry name" value="L27"/>
    <property type="match status" value="1"/>
</dbReference>
<dbReference type="GO" id="GO:0097120">
    <property type="term" value="P:receptor localization to synapse"/>
    <property type="evidence" value="ECO:0007669"/>
    <property type="project" value="TreeGrafter"/>
</dbReference>
<dbReference type="InterPro" id="IPR008145">
    <property type="entry name" value="GK/Ca_channel_bsu"/>
</dbReference>
<evidence type="ECO:0000256" key="6">
    <source>
        <dbReference type="ARBA" id="ARBA00007014"/>
    </source>
</evidence>
<feature type="coiled-coil region" evidence="16">
    <location>
        <begin position="8"/>
        <end position="35"/>
    </location>
</feature>
<dbReference type="Pfam" id="PF00625">
    <property type="entry name" value="Guanylate_kin"/>
    <property type="match status" value="1"/>
</dbReference>
<evidence type="ECO:0000256" key="11">
    <source>
        <dbReference type="ARBA" id="ARBA00022824"/>
    </source>
</evidence>
<feature type="region of interest" description="Disordered" evidence="17">
    <location>
        <begin position="740"/>
        <end position="767"/>
    </location>
</feature>
<feature type="domain" description="PDZ" evidence="20">
    <location>
        <begin position="516"/>
        <end position="597"/>
    </location>
</feature>
<evidence type="ECO:0000256" key="8">
    <source>
        <dbReference type="ARBA" id="ARBA00022475"/>
    </source>
</evidence>
<protein>
    <recommendedName>
        <fullName evidence="14">Disks large homolog 1</fullName>
    </recommendedName>
</protein>
<evidence type="ECO:0000313" key="24">
    <source>
        <dbReference type="Proteomes" id="UP000694548"/>
    </source>
</evidence>
<dbReference type="SUPFAM" id="SSF50156">
    <property type="entry name" value="PDZ domain-like"/>
    <property type="match status" value="3"/>
</dbReference>
<dbReference type="SMART" id="SM00326">
    <property type="entry name" value="SH3"/>
    <property type="match status" value="1"/>
</dbReference>
<feature type="domain" description="PDZ" evidence="20">
    <location>
        <begin position="271"/>
        <end position="358"/>
    </location>
</feature>
<dbReference type="InterPro" id="IPR020590">
    <property type="entry name" value="Guanylate_kinase_CS"/>
</dbReference>
<keyword evidence="24" id="KW-1185">Reference proteome</keyword>
<evidence type="ECO:0000259" key="18">
    <source>
        <dbReference type="PROSITE" id="PS50002"/>
    </source>
</evidence>
<dbReference type="SMART" id="SM00072">
    <property type="entry name" value="GuKc"/>
    <property type="match status" value="1"/>
</dbReference>
<dbReference type="SMART" id="SM01277">
    <property type="entry name" value="MAGUK_N_PEST"/>
    <property type="match status" value="1"/>
</dbReference>
<name>A0A8C6P8V4_NOTFU</name>
<dbReference type="InterPro" id="IPR008144">
    <property type="entry name" value="Guanylate_kin-like_dom"/>
</dbReference>
<organism evidence="23 24">
    <name type="scientific">Nothobranchius furzeri</name>
    <name type="common">Turquoise killifish</name>
    <dbReference type="NCBI Taxonomy" id="105023"/>
    <lineage>
        <taxon>Eukaryota</taxon>
        <taxon>Metazoa</taxon>
        <taxon>Chordata</taxon>
        <taxon>Craniata</taxon>
        <taxon>Vertebrata</taxon>
        <taxon>Euteleostomi</taxon>
        <taxon>Actinopterygii</taxon>
        <taxon>Neopterygii</taxon>
        <taxon>Teleostei</taxon>
        <taxon>Neoteleostei</taxon>
        <taxon>Acanthomorphata</taxon>
        <taxon>Ovalentaria</taxon>
        <taxon>Atherinomorphae</taxon>
        <taxon>Cyprinodontiformes</taxon>
        <taxon>Nothobranchiidae</taxon>
        <taxon>Nothobranchius</taxon>
    </lineage>
</organism>
<evidence type="ECO:0000256" key="17">
    <source>
        <dbReference type="SAM" id="MobiDB-lite"/>
    </source>
</evidence>
<keyword evidence="13" id="KW-0472">Membrane</keyword>
<dbReference type="InterPro" id="IPR019583">
    <property type="entry name" value="DLG1-4_PDZ_assoc"/>
</dbReference>
<dbReference type="OrthoDB" id="78824at2759"/>
<evidence type="ECO:0000256" key="5">
    <source>
        <dbReference type="ARBA" id="ARBA00004586"/>
    </source>
</evidence>
<dbReference type="GO" id="GO:0098839">
    <property type="term" value="C:postsynaptic density membrane"/>
    <property type="evidence" value="ECO:0007669"/>
    <property type="project" value="TreeGrafter"/>
</dbReference>
<dbReference type="CDD" id="cd11861">
    <property type="entry name" value="SH3_DLG-like"/>
    <property type="match status" value="1"/>
</dbReference>
<dbReference type="PROSITE" id="PS50052">
    <property type="entry name" value="GUANYLATE_KINASE_2"/>
    <property type="match status" value="1"/>
</dbReference>
<evidence type="ECO:0000256" key="3">
    <source>
        <dbReference type="ARBA" id="ARBA00004282"/>
    </source>
</evidence>
<evidence type="ECO:0000256" key="14">
    <source>
        <dbReference type="ARBA" id="ARBA00044189"/>
    </source>
</evidence>
<evidence type="ECO:0000313" key="23">
    <source>
        <dbReference type="Ensembl" id="ENSNFUP00015040216.1"/>
    </source>
</evidence>
<dbReference type="AlphaFoldDB" id="A0A8C6P8V4"/>
<dbReference type="SUPFAM" id="SSF52540">
    <property type="entry name" value="P-loop containing nucleoside triphosphate hydrolases"/>
    <property type="match status" value="1"/>
</dbReference>
<dbReference type="GO" id="GO:0099072">
    <property type="term" value="P:regulation of postsynaptic membrane neurotransmitter receptor levels"/>
    <property type="evidence" value="ECO:0007669"/>
    <property type="project" value="TreeGrafter"/>
</dbReference>
<evidence type="ECO:0000256" key="9">
    <source>
        <dbReference type="ARBA" id="ARBA00022490"/>
    </source>
</evidence>
<keyword evidence="7 15" id="KW-0728">SH3 domain</keyword>
<dbReference type="GO" id="GO:0098609">
    <property type="term" value="P:cell-cell adhesion"/>
    <property type="evidence" value="ECO:0007669"/>
    <property type="project" value="TreeGrafter"/>
</dbReference>
<dbReference type="GO" id="GO:0070161">
    <property type="term" value="C:anchoring junction"/>
    <property type="evidence" value="ECO:0007669"/>
    <property type="project" value="UniProtKB-SubCell"/>
</dbReference>
<dbReference type="InterPro" id="IPR036892">
    <property type="entry name" value="L27_dom_sf"/>
</dbReference>
<reference evidence="23" key="1">
    <citation type="submission" date="2014-08" db="EMBL/GenBank/DDBJ databases">
        <authorList>
            <person name="Senf B."/>
            <person name="Petzold A."/>
            <person name="Downie B.R."/>
            <person name="Koch P."/>
            <person name="Platzer M."/>
        </authorList>
    </citation>
    <scope>NUCLEOTIDE SEQUENCE [LARGE SCALE GENOMIC DNA]</scope>
    <source>
        <strain evidence="23">GRZ</strain>
    </source>
</reference>
<dbReference type="PIRSF" id="PIRSF001741">
    <property type="entry name" value="MAGUK_DLGH"/>
    <property type="match status" value="1"/>
</dbReference>
<dbReference type="FunFam" id="1.10.287.470:FF:000001">
    <property type="entry name" value="Disks large 1 isoform X3"/>
    <property type="match status" value="1"/>
</dbReference>
<keyword evidence="8" id="KW-1003">Cell membrane</keyword>
<dbReference type="GO" id="GO:0007268">
    <property type="term" value="P:chemical synaptic transmission"/>
    <property type="evidence" value="ECO:0007669"/>
    <property type="project" value="InterPro"/>
</dbReference>
<evidence type="ECO:0000256" key="2">
    <source>
        <dbReference type="ARBA" id="ARBA00004221"/>
    </source>
</evidence>
<dbReference type="Pfam" id="PF00595">
    <property type="entry name" value="PDZ"/>
    <property type="match status" value="3"/>
</dbReference>
<dbReference type="CDD" id="cd06724">
    <property type="entry name" value="PDZ2_Dlg1-2-4-like"/>
    <property type="match status" value="1"/>
</dbReference>
<dbReference type="SUPFAM" id="SSF101288">
    <property type="entry name" value="L27 domain"/>
    <property type="match status" value="1"/>
</dbReference>
<dbReference type="InterPro" id="IPR015143">
    <property type="entry name" value="L27_1"/>
</dbReference>
<dbReference type="Pfam" id="PF10600">
    <property type="entry name" value="PDZ_assoc"/>
    <property type="match status" value="1"/>
</dbReference>
<dbReference type="FunFam" id="3.30.63.10:FF:000001">
    <property type="entry name" value="Disks large homolog 1 isoform 2"/>
    <property type="match status" value="1"/>
</dbReference>
<reference evidence="22" key="2">
    <citation type="submission" date="2020-03" db="EMBL/GenBank/DDBJ databases">
        <title>Intra-Species Differences in Population Size shape Life History and Genome Evolution.</title>
        <authorList>
            <person name="Willemsen D."/>
            <person name="Cui R."/>
            <person name="Valenzano D.R."/>
        </authorList>
    </citation>
    <scope>NUCLEOTIDE SEQUENCE</scope>
    <source>
        <strain evidence="22">GRZ</strain>
        <tissue evidence="22">Whole</tissue>
    </source>
</reference>
<dbReference type="PROSITE" id="PS50106">
    <property type="entry name" value="PDZ"/>
    <property type="match status" value="3"/>
</dbReference>
<dbReference type="Pfam" id="PF00018">
    <property type="entry name" value="SH3_1"/>
    <property type="match status" value="1"/>
</dbReference>
<keyword evidence="16" id="KW-0175">Coiled coil</keyword>
<dbReference type="GO" id="GO:0043005">
    <property type="term" value="C:neuron projection"/>
    <property type="evidence" value="ECO:0007669"/>
    <property type="project" value="InterPro"/>
</dbReference>
<gene>
    <name evidence="23" type="primary">DLG1</name>
    <name evidence="22" type="ORF">G4P62_008671</name>
</gene>
<dbReference type="InterPro" id="IPR016313">
    <property type="entry name" value="DLG1-like"/>
</dbReference>
<evidence type="ECO:0000259" key="19">
    <source>
        <dbReference type="PROSITE" id="PS50052"/>
    </source>
</evidence>
<dbReference type="Gene3D" id="3.30.63.10">
    <property type="entry name" value="Guanylate Kinase phosphate binding domain"/>
    <property type="match status" value="1"/>
</dbReference>
<dbReference type="PROSITE" id="PS50002">
    <property type="entry name" value="SH3"/>
    <property type="match status" value="1"/>
</dbReference>
<proteinExistence type="inferred from homology"/>
<evidence type="ECO:0000256" key="4">
    <source>
        <dbReference type="ARBA" id="ARBA00004496"/>
    </source>
</evidence>
<evidence type="ECO:0000259" key="21">
    <source>
        <dbReference type="PROSITE" id="PS51022"/>
    </source>
</evidence>
<dbReference type="InterPro" id="IPR036034">
    <property type="entry name" value="PDZ_sf"/>
</dbReference>
<dbReference type="InterPro" id="IPR036028">
    <property type="entry name" value="SH3-like_dom_sf"/>
</dbReference>
<dbReference type="PANTHER" id="PTHR23119:SF5">
    <property type="entry name" value="DISKS LARGE HOMOLOG 1"/>
    <property type="match status" value="1"/>
</dbReference>
<accession>A0A8C6P8V4</accession>
<dbReference type="Proteomes" id="UP000694548">
    <property type="component" value="Chromosome sgr09"/>
</dbReference>
<dbReference type="FunFam" id="2.30.42.10:FF:000001">
    <property type="entry name" value="Disks large homolog 1 isoform 2"/>
    <property type="match status" value="1"/>
</dbReference>
<evidence type="ECO:0000256" key="16">
    <source>
        <dbReference type="SAM" id="Coils"/>
    </source>
</evidence>
<dbReference type="PROSITE" id="PS51022">
    <property type="entry name" value="L27"/>
    <property type="match status" value="1"/>
</dbReference>
<dbReference type="CDD" id="cd00071">
    <property type="entry name" value="GMPK"/>
    <property type="match status" value="1"/>
</dbReference>
<dbReference type="Gene3D" id="3.40.50.300">
    <property type="entry name" value="P-loop containing nucleotide triphosphate hydrolases"/>
    <property type="match status" value="1"/>
</dbReference>
<feature type="domain" description="Guanylate kinase-like" evidence="19">
    <location>
        <begin position="786"/>
        <end position="961"/>
    </location>
</feature>
<evidence type="ECO:0000313" key="22">
    <source>
        <dbReference type="EMBL" id="KAF7221836.1"/>
    </source>
</evidence>
<dbReference type="GO" id="GO:0005789">
    <property type="term" value="C:endoplasmic reticulum membrane"/>
    <property type="evidence" value="ECO:0007669"/>
    <property type="project" value="UniProtKB-SubCell"/>
</dbReference>
<dbReference type="InterPro" id="IPR004172">
    <property type="entry name" value="L27_dom"/>
</dbReference>
<dbReference type="SUPFAM" id="SSF50044">
    <property type="entry name" value="SH3-domain"/>
    <property type="match status" value="1"/>
</dbReference>
<feature type="region of interest" description="Disordered" evidence="17">
    <location>
        <begin position="107"/>
        <end position="128"/>
    </location>
</feature>
<dbReference type="SMART" id="SM00228">
    <property type="entry name" value="PDZ"/>
    <property type="match status" value="3"/>
</dbReference>
<dbReference type="Pfam" id="PF09058">
    <property type="entry name" value="L27_1"/>
    <property type="match status" value="1"/>
</dbReference>
<dbReference type="Gene3D" id="2.30.42.10">
    <property type="match status" value="3"/>
</dbReference>
<dbReference type="GO" id="GO:0031594">
    <property type="term" value="C:neuromuscular junction"/>
    <property type="evidence" value="ECO:0007669"/>
    <property type="project" value="InterPro"/>
</dbReference>
<dbReference type="PROSITE" id="PS00856">
    <property type="entry name" value="GUANYLATE_KINASE_1"/>
    <property type="match status" value="1"/>
</dbReference>
<dbReference type="GeneTree" id="ENSGT00940000159409"/>
<dbReference type="CDD" id="cd06795">
    <property type="entry name" value="PDZ3_Dlg1-2-4-like"/>
    <property type="match status" value="1"/>
</dbReference>
<evidence type="ECO:0000256" key="10">
    <source>
        <dbReference type="ARBA" id="ARBA00022737"/>
    </source>
</evidence>
<dbReference type="InterPro" id="IPR050614">
    <property type="entry name" value="Synaptic_Scaffolding_LAP-MAGUK"/>
</dbReference>
<reference evidence="23" key="3">
    <citation type="submission" date="2025-05" db="UniProtKB">
        <authorList>
            <consortium name="Ensembl"/>
        </authorList>
    </citation>
    <scope>IDENTIFICATION</scope>
</reference>
<feature type="domain" description="L27" evidence="21">
    <location>
        <begin position="4"/>
        <end position="64"/>
    </location>
</feature>
<evidence type="ECO:0000256" key="15">
    <source>
        <dbReference type="PROSITE-ProRule" id="PRU00192"/>
    </source>
</evidence>
<evidence type="ECO:0000256" key="13">
    <source>
        <dbReference type="ARBA" id="ARBA00023136"/>
    </source>
</evidence>
<dbReference type="FunFam" id="3.40.50.300:FF:001402">
    <property type="entry name" value="Discs, large homolog 3 (Drosophila)"/>
    <property type="match status" value="1"/>
</dbReference>
<dbReference type="Proteomes" id="UP000822369">
    <property type="component" value="Chromosome 5"/>
</dbReference>
<keyword evidence="9" id="KW-0963">Cytoplasm</keyword>
<evidence type="ECO:0000256" key="12">
    <source>
        <dbReference type="ARBA" id="ARBA00022949"/>
    </source>
</evidence>
<dbReference type="GO" id="GO:0016324">
    <property type="term" value="C:apical plasma membrane"/>
    <property type="evidence" value="ECO:0007669"/>
    <property type="project" value="UniProtKB-SubCell"/>
</dbReference>
<dbReference type="GO" id="GO:0045197">
    <property type="term" value="P:establishment or maintenance of epithelial cell apical/basal polarity"/>
    <property type="evidence" value="ECO:0007669"/>
    <property type="project" value="TreeGrafter"/>
</dbReference>
<dbReference type="FunFam" id="2.30.30.40:FF:000058">
    <property type="entry name" value="Disks large homolog 1 isoform X1"/>
    <property type="match status" value="1"/>
</dbReference>
<dbReference type="Pfam" id="PF10608">
    <property type="entry name" value="MAGUK_N_PEST"/>
    <property type="match status" value="1"/>
</dbReference>
<dbReference type="GO" id="GO:0016323">
    <property type="term" value="C:basolateral plasma membrane"/>
    <property type="evidence" value="ECO:0007669"/>
    <property type="project" value="TreeGrafter"/>
</dbReference>
<dbReference type="FunFam" id="2.30.42.10:FF:000049">
    <property type="entry name" value="disks large homolog 1 isoform X1"/>
    <property type="match status" value="1"/>
</dbReference>
<dbReference type="CDD" id="cd06723">
    <property type="entry name" value="PDZ1_Dlg1-2-4-like"/>
    <property type="match status" value="1"/>
</dbReference>
<keyword evidence="10" id="KW-0677">Repeat</keyword>
<dbReference type="InterPro" id="IPR001478">
    <property type="entry name" value="PDZ"/>
</dbReference>
<comment type="similarity">
    <text evidence="6">Belongs to the MAGUK family.</text>
</comment>
<feature type="domain" description="SH3" evidence="18">
    <location>
        <begin position="631"/>
        <end position="701"/>
    </location>
</feature>
<dbReference type="Gene3D" id="2.30.30.40">
    <property type="entry name" value="SH3 Domains"/>
    <property type="match status" value="2"/>
</dbReference>
<keyword evidence="11" id="KW-0256">Endoplasmic reticulum</keyword>
<dbReference type="Gene3D" id="1.10.287.470">
    <property type="entry name" value="Helix hairpin bin"/>
    <property type="match status" value="1"/>
</dbReference>
<dbReference type="EMBL" id="JAAVVJ010000005">
    <property type="protein sequence ID" value="KAF7221836.1"/>
    <property type="molecule type" value="Genomic_DNA"/>
</dbReference>
<feature type="compositionally biased region" description="Polar residues" evidence="17">
    <location>
        <begin position="753"/>
        <end position="764"/>
    </location>
</feature>
<evidence type="ECO:0000256" key="7">
    <source>
        <dbReference type="ARBA" id="ARBA00022443"/>
    </source>
</evidence>
<evidence type="ECO:0000256" key="1">
    <source>
        <dbReference type="ARBA" id="ARBA00004202"/>
    </source>
</evidence>
<dbReference type="FunFam" id="2.30.42.10:FF:000002">
    <property type="entry name" value="Disks large homolog 4 isoform 2"/>
    <property type="match status" value="1"/>
</dbReference>
<feature type="domain" description="PDZ" evidence="20">
    <location>
        <begin position="366"/>
        <end position="453"/>
    </location>
</feature>
<dbReference type="GO" id="GO:0035255">
    <property type="term" value="F:ionotropic glutamate receptor binding"/>
    <property type="evidence" value="ECO:0007669"/>
    <property type="project" value="TreeGrafter"/>
</dbReference>
<dbReference type="InterPro" id="IPR027417">
    <property type="entry name" value="P-loop_NTPase"/>
</dbReference>